<dbReference type="PANTHER" id="PTHR38761">
    <property type="entry name" value="GLUTAMATE--CYSTEINE LIGASE"/>
    <property type="match status" value="1"/>
</dbReference>
<sequence>MNLFSNLNQYQHKRGIERETLRILRSGKTATSDHPKALGSKLTNSNITVDFSEGLLELITEPYDSIDKTFTRLEHILAFSTQNLPQNELILATSMPLTTTEQEIKIADFGSSNSGKMKEVYRRGLAKRYGKIMQAISGVHYNFSYDVKLMHELTQTRKMTSDALYFSAINHYFEFMWLIPYLFGASPICAKTSVKQKPDYLTSFDDEFYIGEYATSLRMSNLGYQSAAQENLFISYDNLQSYVYDLVNATKTPYSVFEEIGLFDDNGLRQQLNGSILQIENEYYSSIRPKQIAKRGERPACALLNRGVAYLEVRVLDVNPFSPLGIDKETAHFIEALLMTCLMLPTKQYSKNNIARNKLNFSQVVTQGRNPQLQLINSQDKPQLLQTLGMELLEYIAHTAKNMGEQYEQAINKQLKKLTDPTTTLSGQLMDAVKNGYLSEVLNLSASNTEHLQELRLDDKERKAFMHEAQASLAAQSQLEQGDCCDLNTYIDHYYLSADCSQVVE</sequence>
<evidence type="ECO:0000256" key="4">
    <source>
        <dbReference type="ARBA" id="ARBA00022684"/>
    </source>
</evidence>
<dbReference type="GO" id="GO:0005829">
    <property type="term" value="C:cytosol"/>
    <property type="evidence" value="ECO:0007669"/>
    <property type="project" value="TreeGrafter"/>
</dbReference>
<dbReference type="AlphaFoldDB" id="A0A8J3E8T1"/>
<dbReference type="InterPro" id="IPR007370">
    <property type="entry name" value="Glu_cys_ligase"/>
</dbReference>
<evidence type="ECO:0000256" key="5">
    <source>
        <dbReference type="ARBA" id="ARBA00022741"/>
    </source>
</evidence>
<evidence type="ECO:0000256" key="2">
    <source>
        <dbReference type="ARBA" id="ARBA00008772"/>
    </source>
</evidence>
<dbReference type="RefSeq" id="WP_117002841.1">
    <property type="nucleotide sequence ID" value="NZ_BMJS01000013.1"/>
</dbReference>
<proteinExistence type="inferred from homology"/>
<evidence type="ECO:0000259" key="10">
    <source>
        <dbReference type="Pfam" id="PF04262"/>
    </source>
</evidence>
<evidence type="ECO:0000256" key="8">
    <source>
        <dbReference type="HAMAP-Rule" id="MF_00578"/>
    </source>
</evidence>
<dbReference type="UniPathway" id="UPA00142">
    <property type="reaction ID" value="UER00209"/>
</dbReference>
<dbReference type="Gene3D" id="3.30.590.20">
    <property type="match status" value="1"/>
</dbReference>
<dbReference type="EC" id="6.3.2.2" evidence="8"/>
<dbReference type="GO" id="GO:0046872">
    <property type="term" value="F:metal ion binding"/>
    <property type="evidence" value="ECO:0007669"/>
    <property type="project" value="TreeGrafter"/>
</dbReference>
<organism evidence="11 12">
    <name type="scientific">Cysteiniphilum litorale</name>
    <dbReference type="NCBI Taxonomy" id="2056700"/>
    <lineage>
        <taxon>Bacteria</taxon>
        <taxon>Pseudomonadati</taxon>
        <taxon>Pseudomonadota</taxon>
        <taxon>Gammaproteobacteria</taxon>
        <taxon>Thiotrichales</taxon>
        <taxon>Fastidiosibacteraceae</taxon>
        <taxon>Cysteiniphilum</taxon>
    </lineage>
</organism>
<evidence type="ECO:0000256" key="3">
    <source>
        <dbReference type="ARBA" id="ARBA00022598"/>
    </source>
</evidence>
<keyword evidence="5 8" id="KW-0547">Nucleotide-binding</keyword>
<reference evidence="11" key="2">
    <citation type="submission" date="2020-09" db="EMBL/GenBank/DDBJ databases">
        <authorList>
            <person name="Sun Q."/>
            <person name="Zhou Y."/>
        </authorList>
    </citation>
    <scope>NUCLEOTIDE SEQUENCE</scope>
    <source>
        <strain evidence="11">CGMCC 1.15758</strain>
    </source>
</reference>
<dbReference type="HAMAP" id="MF_00578">
    <property type="entry name" value="Glu_cys_ligase"/>
    <property type="match status" value="1"/>
</dbReference>
<comment type="pathway">
    <text evidence="1 8 9">Sulfur metabolism; glutathione biosynthesis; glutathione from L-cysteine and L-glutamate: step 1/2.</text>
</comment>
<comment type="similarity">
    <text evidence="2 8">Belongs to the glutamate--cysteine ligase type 1 family. Type 1 subfamily.</text>
</comment>
<dbReference type="EMBL" id="BMJS01000013">
    <property type="protein sequence ID" value="GGF97923.1"/>
    <property type="molecule type" value="Genomic_DNA"/>
</dbReference>
<keyword evidence="3 8" id="KW-0436">Ligase</keyword>
<dbReference type="GO" id="GO:0005524">
    <property type="term" value="F:ATP binding"/>
    <property type="evidence" value="ECO:0007669"/>
    <property type="project" value="UniProtKB-KW"/>
</dbReference>
<protein>
    <recommendedName>
        <fullName evidence="8">Glutamate--cysteine ligase</fullName>
        <ecNumber evidence="8">6.3.2.2</ecNumber>
    </recommendedName>
    <alternativeName>
        <fullName evidence="8">Gamma-ECS</fullName>
        <shortName evidence="8">GCS</shortName>
    </alternativeName>
    <alternativeName>
        <fullName evidence="8">Gamma-glutamylcysteine synthetase</fullName>
    </alternativeName>
</protein>
<dbReference type="SUPFAM" id="SSF55931">
    <property type="entry name" value="Glutamine synthetase/guanido kinase"/>
    <property type="match status" value="1"/>
</dbReference>
<dbReference type="InterPro" id="IPR006334">
    <property type="entry name" value="Glut_cys_ligase"/>
</dbReference>
<reference evidence="11" key="1">
    <citation type="journal article" date="2014" name="Int. J. Syst. Evol. Microbiol.">
        <title>Complete genome sequence of Corynebacterium casei LMG S-19264T (=DSM 44701T), isolated from a smear-ripened cheese.</title>
        <authorList>
            <consortium name="US DOE Joint Genome Institute (JGI-PGF)"/>
            <person name="Walter F."/>
            <person name="Albersmeier A."/>
            <person name="Kalinowski J."/>
            <person name="Ruckert C."/>
        </authorList>
    </citation>
    <scope>NUCLEOTIDE SEQUENCE</scope>
    <source>
        <strain evidence="11">CGMCC 1.15758</strain>
    </source>
</reference>
<dbReference type="NCBIfam" id="TIGR01434">
    <property type="entry name" value="glu_cys_ligase"/>
    <property type="match status" value="1"/>
</dbReference>
<dbReference type="InterPro" id="IPR014746">
    <property type="entry name" value="Gln_synth/guanido_kin_cat_dom"/>
</dbReference>
<evidence type="ECO:0000256" key="1">
    <source>
        <dbReference type="ARBA" id="ARBA00005006"/>
    </source>
</evidence>
<gene>
    <name evidence="8 11" type="primary">gshA</name>
    <name evidence="11" type="ORF">GCM10010995_13920</name>
</gene>
<evidence type="ECO:0000256" key="9">
    <source>
        <dbReference type="RuleBase" id="RU004391"/>
    </source>
</evidence>
<comment type="catalytic activity">
    <reaction evidence="7 8 9">
        <text>L-cysteine + L-glutamate + ATP = gamma-L-glutamyl-L-cysteine + ADP + phosphate + H(+)</text>
        <dbReference type="Rhea" id="RHEA:13285"/>
        <dbReference type="ChEBI" id="CHEBI:15378"/>
        <dbReference type="ChEBI" id="CHEBI:29985"/>
        <dbReference type="ChEBI" id="CHEBI:30616"/>
        <dbReference type="ChEBI" id="CHEBI:35235"/>
        <dbReference type="ChEBI" id="CHEBI:43474"/>
        <dbReference type="ChEBI" id="CHEBI:58173"/>
        <dbReference type="ChEBI" id="CHEBI:456216"/>
        <dbReference type="EC" id="6.3.2.2"/>
    </reaction>
</comment>
<keyword evidence="4 8" id="KW-0317">Glutathione biosynthesis</keyword>
<evidence type="ECO:0000313" key="11">
    <source>
        <dbReference type="EMBL" id="GGF97923.1"/>
    </source>
</evidence>
<name>A0A8J3E8T1_9GAMM</name>
<accession>A0A8J3E8T1</accession>
<dbReference type="Pfam" id="PF04262">
    <property type="entry name" value="Glu_cys_ligase"/>
    <property type="match status" value="1"/>
</dbReference>
<keyword evidence="6 8" id="KW-0067">ATP-binding</keyword>
<dbReference type="OrthoDB" id="9803907at2"/>
<dbReference type="PANTHER" id="PTHR38761:SF1">
    <property type="entry name" value="GLUTAMATE--CYSTEINE LIGASE"/>
    <property type="match status" value="1"/>
</dbReference>
<evidence type="ECO:0000256" key="7">
    <source>
        <dbReference type="ARBA" id="ARBA00048819"/>
    </source>
</evidence>
<feature type="domain" description="Glutamate--cysteine ligase" evidence="10">
    <location>
        <begin position="11"/>
        <end position="364"/>
    </location>
</feature>
<keyword evidence="12" id="KW-1185">Reference proteome</keyword>
<evidence type="ECO:0000313" key="12">
    <source>
        <dbReference type="Proteomes" id="UP000636949"/>
    </source>
</evidence>
<evidence type="ECO:0000256" key="6">
    <source>
        <dbReference type="ARBA" id="ARBA00022840"/>
    </source>
</evidence>
<comment type="caution">
    <text evidence="11">The sequence shown here is derived from an EMBL/GenBank/DDBJ whole genome shotgun (WGS) entry which is preliminary data.</text>
</comment>
<dbReference type="GO" id="GO:0004357">
    <property type="term" value="F:glutamate-cysteine ligase activity"/>
    <property type="evidence" value="ECO:0007669"/>
    <property type="project" value="UniProtKB-UniRule"/>
</dbReference>
<dbReference type="GO" id="GO:0006750">
    <property type="term" value="P:glutathione biosynthetic process"/>
    <property type="evidence" value="ECO:0007669"/>
    <property type="project" value="UniProtKB-UniRule"/>
</dbReference>
<dbReference type="Proteomes" id="UP000636949">
    <property type="component" value="Unassembled WGS sequence"/>
</dbReference>